<protein>
    <submittedName>
        <fullName evidence="7">STAS domain-containing protein</fullName>
    </submittedName>
</protein>
<comment type="caution">
    <text evidence="7">The sequence shown here is derived from an EMBL/GenBank/DDBJ whole genome shotgun (WGS) entry which is preliminary data.</text>
</comment>
<evidence type="ECO:0000256" key="2">
    <source>
        <dbReference type="ARBA" id="ARBA00022692"/>
    </source>
</evidence>
<dbReference type="SUPFAM" id="SSF52091">
    <property type="entry name" value="SpoIIaa-like"/>
    <property type="match status" value="1"/>
</dbReference>
<keyword evidence="3 5" id="KW-1133">Transmembrane helix</keyword>
<name>A0A9D5JU91_9BACT</name>
<dbReference type="PROSITE" id="PS50801">
    <property type="entry name" value="STAS"/>
    <property type="match status" value="1"/>
</dbReference>
<feature type="transmembrane region" description="Helical" evidence="5">
    <location>
        <begin position="260"/>
        <end position="283"/>
    </location>
</feature>
<evidence type="ECO:0000256" key="1">
    <source>
        <dbReference type="ARBA" id="ARBA00004141"/>
    </source>
</evidence>
<dbReference type="AlphaFoldDB" id="A0A9D5JU91"/>
<dbReference type="InterPro" id="IPR036513">
    <property type="entry name" value="STAS_dom_sf"/>
</dbReference>
<reference evidence="7" key="1">
    <citation type="submission" date="2019-11" db="EMBL/GenBank/DDBJ databases">
        <title>Microbial mats filling the niche in hypersaline microbial mats.</title>
        <authorList>
            <person name="Wong H.L."/>
            <person name="Macleod F.I."/>
            <person name="White R.A. III"/>
            <person name="Burns B.P."/>
        </authorList>
    </citation>
    <scope>NUCLEOTIDE SEQUENCE</scope>
    <source>
        <strain evidence="7">Rbin_158</strain>
    </source>
</reference>
<dbReference type="EMBL" id="WJJP01000209">
    <property type="protein sequence ID" value="MBD3324260.1"/>
    <property type="molecule type" value="Genomic_DNA"/>
</dbReference>
<dbReference type="CDD" id="cd07042">
    <property type="entry name" value="STAS_SulP_like_sulfate_transporter"/>
    <property type="match status" value="1"/>
</dbReference>
<accession>A0A9D5JU91</accession>
<evidence type="ECO:0000256" key="3">
    <source>
        <dbReference type="ARBA" id="ARBA00022989"/>
    </source>
</evidence>
<feature type="transmembrane region" description="Helical" evidence="5">
    <location>
        <begin position="136"/>
        <end position="157"/>
    </location>
</feature>
<feature type="transmembrane region" description="Helical" evidence="5">
    <location>
        <begin position="28"/>
        <end position="50"/>
    </location>
</feature>
<feature type="transmembrane region" description="Helical" evidence="5">
    <location>
        <begin position="333"/>
        <end position="350"/>
    </location>
</feature>
<dbReference type="PANTHER" id="PTHR11814">
    <property type="entry name" value="SULFATE TRANSPORTER"/>
    <property type="match status" value="1"/>
</dbReference>
<dbReference type="GO" id="GO:0016020">
    <property type="term" value="C:membrane"/>
    <property type="evidence" value="ECO:0007669"/>
    <property type="project" value="UniProtKB-SubCell"/>
</dbReference>
<dbReference type="GO" id="GO:0055085">
    <property type="term" value="P:transmembrane transport"/>
    <property type="evidence" value="ECO:0007669"/>
    <property type="project" value="InterPro"/>
</dbReference>
<feature type="domain" description="STAS" evidence="6">
    <location>
        <begin position="442"/>
        <end position="563"/>
    </location>
</feature>
<feature type="transmembrane region" description="Helical" evidence="5">
    <location>
        <begin position="185"/>
        <end position="203"/>
    </location>
</feature>
<dbReference type="InterPro" id="IPR002645">
    <property type="entry name" value="STAS_dom"/>
</dbReference>
<evidence type="ECO:0000256" key="5">
    <source>
        <dbReference type="SAM" id="Phobius"/>
    </source>
</evidence>
<dbReference type="Gene3D" id="3.30.750.24">
    <property type="entry name" value="STAS domain"/>
    <property type="match status" value="1"/>
</dbReference>
<comment type="subcellular location">
    <subcellularLocation>
        <location evidence="1">Membrane</location>
        <topology evidence="1">Multi-pass membrane protein</topology>
    </subcellularLocation>
</comment>
<keyword evidence="2 5" id="KW-0812">Transmembrane</keyword>
<keyword evidence="4 5" id="KW-0472">Membrane</keyword>
<evidence type="ECO:0000256" key="4">
    <source>
        <dbReference type="ARBA" id="ARBA00023136"/>
    </source>
</evidence>
<dbReference type="Pfam" id="PF01740">
    <property type="entry name" value="STAS"/>
    <property type="match status" value="1"/>
</dbReference>
<organism evidence="7 8">
    <name type="scientific">candidate division KSB3 bacterium</name>
    <dbReference type="NCBI Taxonomy" id="2044937"/>
    <lineage>
        <taxon>Bacteria</taxon>
        <taxon>candidate division KSB3</taxon>
    </lineage>
</organism>
<proteinExistence type="predicted"/>
<dbReference type="InterPro" id="IPR011547">
    <property type="entry name" value="SLC26A/SulP_dom"/>
</dbReference>
<feature type="transmembrane region" description="Helical" evidence="5">
    <location>
        <begin position="210"/>
        <end position="229"/>
    </location>
</feature>
<dbReference type="Proteomes" id="UP000649604">
    <property type="component" value="Unassembled WGS sequence"/>
</dbReference>
<dbReference type="Pfam" id="PF00916">
    <property type="entry name" value="Sulfate_transp"/>
    <property type="match status" value="1"/>
</dbReference>
<sequence>MMKNSRSFLRYFPFWETLRRYDAAWLRFDLTAGMTVAVLAIPQVMVFALIAGVPPVQGLYAAILPTIVGAMFRSSEHIITGPSNATALMLATVLLSTGKALEGEALLETVLMLTFLVGTLQIGCGLLKLGDIFNFVSYAVTVGLTAGAGVLIAGNQIDKLLGLDLPRAQHFYGQVWHIVTHLGDVHGPTLIVGVLTLAGLLAIKRLLPVLPAELLMLICASLLVVVFHLESRGVRLIGEIPQAILPVSFVHDQFGEMRRLLTGALSLAILGMAEAVSIGKVIALSSGQRVDINQEFIGQGVANVTGSFFSCMTSSGSFSRSALNFKSGAKTRLAGVFSGLFVLMVVFFFAPYARYIPISALAAIVILVAYGMVRYDQIRLALRSTRADSIVFVVTFVSVLVFDLQMALYIGIALHALFFLKQSSQPRIRRLLPDAEGSFQEVPLTAKSQRPVQIIQFEGALFFGAERAIEEAVDKILEHDTVPQVVIFRMKRTRDFDANFIVVFSRILTRFRARKIPLIFCGVRPELQALFDRSGLSHHIKHDHLFHAEAHLFESTTEAVRYAYALLQNQGNAPAHPEAE</sequence>
<feature type="transmembrane region" description="Helical" evidence="5">
    <location>
        <begin position="387"/>
        <end position="420"/>
    </location>
</feature>
<evidence type="ECO:0000313" key="7">
    <source>
        <dbReference type="EMBL" id="MBD3324260.1"/>
    </source>
</evidence>
<evidence type="ECO:0000313" key="8">
    <source>
        <dbReference type="Proteomes" id="UP000649604"/>
    </source>
</evidence>
<feature type="transmembrane region" description="Helical" evidence="5">
    <location>
        <begin position="110"/>
        <end position="129"/>
    </location>
</feature>
<gene>
    <name evidence="7" type="ORF">GF339_06720</name>
</gene>
<evidence type="ECO:0000259" key="6">
    <source>
        <dbReference type="PROSITE" id="PS50801"/>
    </source>
</evidence>
<feature type="transmembrane region" description="Helical" evidence="5">
    <location>
        <begin position="356"/>
        <end position="375"/>
    </location>
</feature>
<dbReference type="InterPro" id="IPR001902">
    <property type="entry name" value="SLC26A/SulP_fam"/>
</dbReference>